<dbReference type="GO" id="GO:0008270">
    <property type="term" value="F:zinc ion binding"/>
    <property type="evidence" value="ECO:0007669"/>
    <property type="project" value="InterPro"/>
</dbReference>
<evidence type="ECO:0000256" key="6">
    <source>
        <dbReference type="ARBA" id="ARBA00048348"/>
    </source>
</evidence>
<proteinExistence type="inferred from homology"/>
<feature type="binding site" evidence="7">
    <location>
        <position position="248"/>
    </location>
    <ligand>
        <name>Zn(2+)</name>
        <dbReference type="ChEBI" id="CHEBI:29105"/>
    </ligand>
</feature>
<comment type="similarity">
    <text evidence="2">Belongs to the beta-class carbonic anhydrase family.</text>
</comment>
<reference evidence="9 10" key="1">
    <citation type="journal article" date="2013" name="Proc. Natl. Acad. Sci. U.S.A.">
        <title>Fine-scale variation in meiotic recombination in Mimulus inferred from population shotgun sequencing.</title>
        <authorList>
            <person name="Hellsten U."/>
            <person name="Wright K.M."/>
            <person name="Jenkins J."/>
            <person name="Shu S."/>
            <person name="Yuan Y."/>
            <person name="Wessler S.R."/>
            <person name="Schmutz J."/>
            <person name="Willis J.H."/>
            <person name="Rokhsar D.S."/>
        </authorList>
    </citation>
    <scope>NUCLEOTIDE SEQUENCE [LARGE SCALE GENOMIC DNA]</scope>
    <source>
        <strain evidence="10">cv. DUN x IM62</strain>
    </source>
</reference>
<evidence type="ECO:0000256" key="8">
    <source>
        <dbReference type="SAM" id="Phobius"/>
    </source>
</evidence>
<dbReference type="eggNOG" id="KOG1578">
    <property type="taxonomic scope" value="Eukaryota"/>
</dbReference>
<gene>
    <name evidence="9" type="ORF">MIMGU_mgv1a009030mg</name>
</gene>
<comment type="function">
    <text evidence="1">Reversible hydration of carbon dioxide.</text>
</comment>
<feature type="binding site" evidence="7">
    <location>
        <position position="185"/>
    </location>
    <ligand>
        <name>Zn(2+)</name>
        <dbReference type="ChEBI" id="CHEBI:29105"/>
    </ligand>
</feature>
<keyword evidence="8" id="KW-0812">Transmembrane</keyword>
<keyword evidence="8" id="KW-1133">Transmembrane helix</keyword>
<name>A0A022Q5L0_ERYGU</name>
<comment type="cofactor">
    <cofactor evidence="7">
        <name>Zn(2+)</name>
        <dbReference type="ChEBI" id="CHEBI:29105"/>
    </cofactor>
    <text evidence="7">Binds 1 zinc ion per subunit.</text>
</comment>
<protein>
    <recommendedName>
        <fullName evidence="3">carbonic anhydrase</fullName>
        <ecNumber evidence="3">4.2.1.1</ecNumber>
    </recommendedName>
</protein>
<dbReference type="PANTHER" id="PTHR11002:SF78">
    <property type="entry name" value="BETA CARBONIC ANHYDRASE 4"/>
    <property type="match status" value="1"/>
</dbReference>
<dbReference type="Proteomes" id="UP000030748">
    <property type="component" value="Unassembled WGS sequence"/>
</dbReference>
<dbReference type="InterPro" id="IPR045066">
    <property type="entry name" value="Beta_CA_cladeB"/>
</dbReference>
<dbReference type="STRING" id="4155.A0A022Q5L0"/>
<feature type="transmembrane region" description="Helical" evidence="8">
    <location>
        <begin position="14"/>
        <end position="35"/>
    </location>
</feature>
<dbReference type="InterPro" id="IPR015892">
    <property type="entry name" value="Carbonic_anhydrase_CS"/>
</dbReference>
<feature type="binding site" evidence="7">
    <location>
        <position position="187"/>
    </location>
    <ligand>
        <name>Zn(2+)</name>
        <dbReference type="ChEBI" id="CHEBI:29105"/>
    </ligand>
</feature>
<evidence type="ECO:0000256" key="2">
    <source>
        <dbReference type="ARBA" id="ARBA00006217"/>
    </source>
</evidence>
<keyword evidence="10" id="KW-1185">Reference proteome</keyword>
<dbReference type="GO" id="GO:0015976">
    <property type="term" value="P:carbon utilization"/>
    <property type="evidence" value="ECO:0007669"/>
    <property type="project" value="InterPro"/>
</dbReference>
<dbReference type="FunFam" id="3.40.1050.10:FF:000003">
    <property type="entry name" value="Carbonic anhydrase"/>
    <property type="match status" value="1"/>
</dbReference>
<feature type="binding site" evidence="7">
    <location>
        <position position="245"/>
    </location>
    <ligand>
        <name>Zn(2+)</name>
        <dbReference type="ChEBI" id="CHEBI:29105"/>
    </ligand>
</feature>
<organism evidence="9 10">
    <name type="scientific">Erythranthe guttata</name>
    <name type="common">Yellow monkey flower</name>
    <name type="synonym">Mimulus guttatus</name>
    <dbReference type="NCBI Taxonomy" id="4155"/>
    <lineage>
        <taxon>Eukaryota</taxon>
        <taxon>Viridiplantae</taxon>
        <taxon>Streptophyta</taxon>
        <taxon>Embryophyta</taxon>
        <taxon>Tracheophyta</taxon>
        <taxon>Spermatophyta</taxon>
        <taxon>Magnoliopsida</taxon>
        <taxon>eudicotyledons</taxon>
        <taxon>Gunneridae</taxon>
        <taxon>Pentapetalae</taxon>
        <taxon>asterids</taxon>
        <taxon>lamiids</taxon>
        <taxon>Lamiales</taxon>
        <taxon>Phrymaceae</taxon>
        <taxon>Erythranthe</taxon>
    </lineage>
</organism>
<evidence type="ECO:0000256" key="1">
    <source>
        <dbReference type="ARBA" id="ARBA00002904"/>
    </source>
</evidence>
<dbReference type="EMBL" id="KI632201">
    <property type="protein sequence ID" value="EYU22488.1"/>
    <property type="molecule type" value="Genomic_DNA"/>
</dbReference>
<evidence type="ECO:0000313" key="9">
    <source>
        <dbReference type="EMBL" id="EYU22488.1"/>
    </source>
</evidence>
<dbReference type="EC" id="4.2.1.1" evidence="3"/>
<dbReference type="InterPro" id="IPR001765">
    <property type="entry name" value="Carbonic_anhydrase"/>
</dbReference>
<evidence type="ECO:0000256" key="4">
    <source>
        <dbReference type="ARBA" id="ARBA00022833"/>
    </source>
</evidence>
<dbReference type="SUPFAM" id="SSF53056">
    <property type="entry name" value="beta-carbonic anhydrase, cab"/>
    <property type="match status" value="1"/>
</dbReference>
<dbReference type="GO" id="GO:0004089">
    <property type="term" value="F:carbonate dehydratase activity"/>
    <property type="evidence" value="ECO:0007669"/>
    <property type="project" value="UniProtKB-EC"/>
</dbReference>
<keyword evidence="5" id="KW-0456">Lyase</keyword>
<dbReference type="CDD" id="cd00884">
    <property type="entry name" value="beta_CA_cladeB"/>
    <property type="match status" value="1"/>
</dbReference>
<dbReference type="PANTHER" id="PTHR11002">
    <property type="entry name" value="CARBONIC ANHYDRASE"/>
    <property type="match status" value="1"/>
</dbReference>
<sequence length="355" mass="39912">MYKYNPLYERYNQLIVNCISLIATNVIISMILCLMQNRYSLRISLRILFSLSKSPYFLSQEQPPLVFLSKGVMAGKLMKCMCMKICCIGEHVTQEMKKDTYEEAIEGLEKLLSEKDELKSIAAAKVRRLTAELAGPAEIGAVESDPVKRIQTGFDHFKKEKYEKQIALYWKLAQGQTPKFLVFACSDSRVCPSHVLNFQPGEAFVVRNVANMVPSFDQNKYSGVGAAIEFALLELKVENILVIGHSCCAGIRNLMSVPDDGATRSDFIEGWVSICKAAKATVQKQSSHLSFDDQCTHLEKEAVNISLANLLSYPFVNEAVVKKKTLLLKGAHYDFVKGSFELWDLNSKTSSFLWK</sequence>
<accession>A0A022Q5L0</accession>
<evidence type="ECO:0000256" key="5">
    <source>
        <dbReference type="ARBA" id="ARBA00023239"/>
    </source>
</evidence>
<comment type="catalytic activity">
    <reaction evidence="6">
        <text>hydrogencarbonate + H(+) = CO2 + H2O</text>
        <dbReference type="Rhea" id="RHEA:10748"/>
        <dbReference type="ChEBI" id="CHEBI:15377"/>
        <dbReference type="ChEBI" id="CHEBI:15378"/>
        <dbReference type="ChEBI" id="CHEBI:16526"/>
        <dbReference type="ChEBI" id="CHEBI:17544"/>
        <dbReference type="EC" id="4.2.1.1"/>
    </reaction>
</comment>
<evidence type="ECO:0000256" key="7">
    <source>
        <dbReference type="PIRSR" id="PIRSR601765-1"/>
    </source>
</evidence>
<keyword evidence="8" id="KW-0472">Membrane</keyword>
<dbReference type="InterPro" id="IPR036874">
    <property type="entry name" value="Carbonic_anhydrase_sf"/>
</dbReference>
<dbReference type="Gene3D" id="3.40.1050.10">
    <property type="entry name" value="Carbonic anhydrase"/>
    <property type="match status" value="1"/>
</dbReference>
<keyword evidence="7" id="KW-0479">Metal-binding</keyword>
<dbReference type="PROSITE" id="PS00704">
    <property type="entry name" value="PROK_CO2_ANHYDRASE_1"/>
    <property type="match status" value="1"/>
</dbReference>
<evidence type="ECO:0000313" key="10">
    <source>
        <dbReference type="Proteomes" id="UP000030748"/>
    </source>
</evidence>
<dbReference type="SMART" id="SM00947">
    <property type="entry name" value="Pro_CA"/>
    <property type="match status" value="1"/>
</dbReference>
<evidence type="ECO:0000256" key="3">
    <source>
        <dbReference type="ARBA" id="ARBA00012925"/>
    </source>
</evidence>
<dbReference type="AlphaFoldDB" id="A0A022Q5L0"/>
<keyword evidence="4 7" id="KW-0862">Zinc</keyword>
<dbReference type="Pfam" id="PF00484">
    <property type="entry name" value="Pro_CA"/>
    <property type="match status" value="1"/>
</dbReference>